<dbReference type="InterPro" id="IPR010127">
    <property type="entry name" value="Phasin_subfam-1"/>
</dbReference>
<evidence type="ECO:0000259" key="1">
    <source>
        <dbReference type="Pfam" id="PF09361"/>
    </source>
</evidence>
<sequence>MNTAKEQLNTFSLNHYEITLRAAQIALDSTERLIRFNLDISKQTLQENSEFARELSGTSDPQSIAANFNKMAGLAAEKAVENARSFYEIISQTQGAMTKLVEDNIGNFNKGLISSIETLAKNAPAGSDAAVNAVKTSIAATAAAVNSVTQSAQQVVHLADSNIKTAGSATADAVKNANAKRSNA</sequence>
<proteinExistence type="predicted"/>
<organism evidence="2 3">
    <name type="scientific">Craterilacuibacter sinensis</name>
    <dbReference type="NCBI Taxonomy" id="2686017"/>
    <lineage>
        <taxon>Bacteria</taxon>
        <taxon>Pseudomonadati</taxon>
        <taxon>Pseudomonadota</taxon>
        <taxon>Betaproteobacteria</taxon>
        <taxon>Neisseriales</taxon>
        <taxon>Neisseriaceae</taxon>
        <taxon>Craterilacuibacter</taxon>
    </lineage>
</organism>
<dbReference type="NCBIfam" id="TIGR01841">
    <property type="entry name" value="phasin"/>
    <property type="match status" value="1"/>
</dbReference>
<keyword evidence="3" id="KW-1185">Reference proteome</keyword>
<accession>A0A845BND4</accession>
<dbReference type="Proteomes" id="UP000467214">
    <property type="component" value="Unassembled WGS sequence"/>
</dbReference>
<name>A0A845BND4_9NEIS</name>
<dbReference type="AlphaFoldDB" id="A0A845BND4"/>
<dbReference type="InterPro" id="IPR018968">
    <property type="entry name" value="Phasin"/>
</dbReference>
<protein>
    <submittedName>
        <fullName evidence="2">TIGR01841 family phasin</fullName>
    </submittedName>
</protein>
<dbReference type="EMBL" id="WSSB01000005">
    <property type="protein sequence ID" value="MXR36774.1"/>
    <property type="molecule type" value="Genomic_DNA"/>
</dbReference>
<dbReference type="Pfam" id="PF09361">
    <property type="entry name" value="Phasin_2"/>
    <property type="match status" value="1"/>
</dbReference>
<gene>
    <name evidence="2" type="primary">phaP</name>
    <name evidence="2" type="ORF">GQF02_07305</name>
</gene>
<evidence type="ECO:0000313" key="2">
    <source>
        <dbReference type="EMBL" id="MXR36774.1"/>
    </source>
</evidence>
<feature type="domain" description="Phasin" evidence="1">
    <location>
        <begin position="6"/>
        <end position="104"/>
    </location>
</feature>
<comment type="caution">
    <text evidence="2">The sequence shown here is derived from an EMBL/GenBank/DDBJ whole genome shotgun (WGS) entry which is preliminary data.</text>
</comment>
<evidence type="ECO:0000313" key="3">
    <source>
        <dbReference type="Proteomes" id="UP000467214"/>
    </source>
</evidence>
<dbReference type="RefSeq" id="WP_124734395.1">
    <property type="nucleotide sequence ID" value="NZ_WSSB01000005.1"/>
</dbReference>
<reference evidence="2 3" key="1">
    <citation type="submission" date="2019-12" db="EMBL/GenBank/DDBJ databases">
        <title>Neisseriaceae gen. nov. sp. Genome sequencing and assembly.</title>
        <authorList>
            <person name="Liu Z."/>
            <person name="Li A."/>
        </authorList>
    </citation>
    <scope>NUCLEOTIDE SEQUENCE [LARGE SCALE GENOMIC DNA]</scope>
    <source>
        <strain evidence="2 3">B2N2-7</strain>
    </source>
</reference>